<accession>E3FCV0</accession>
<dbReference type="InterPro" id="IPR036890">
    <property type="entry name" value="HATPase_C_sf"/>
</dbReference>
<dbReference type="AlphaFoldDB" id="E3FCV0"/>
<evidence type="ECO:0000259" key="5">
    <source>
        <dbReference type="PROSITE" id="PS50109"/>
    </source>
</evidence>
<dbReference type="HOGENOM" id="CLU_526596_0_0_7"/>
<evidence type="ECO:0000256" key="1">
    <source>
        <dbReference type="ARBA" id="ARBA00000085"/>
    </source>
</evidence>
<dbReference type="InterPro" id="IPR001789">
    <property type="entry name" value="Sig_transdc_resp-reg_receiver"/>
</dbReference>
<feature type="domain" description="Response regulatory" evidence="6">
    <location>
        <begin position="273"/>
        <end position="386"/>
    </location>
</feature>
<feature type="modified residue" description="4-aspartylphosphate" evidence="4">
    <location>
        <position position="321"/>
    </location>
</feature>
<dbReference type="CDD" id="cd00082">
    <property type="entry name" value="HisKA"/>
    <property type="match status" value="1"/>
</dbReference>
<dbReference type="SUPFAM" id="SSF55874">
    <property type="entry name" value="ATPase domain of HSP90 chaperone/DNA topoisomerase II/histidine kinase"/>
    <property type="match status" value="1"/>
</dbReference>
<dbReference type="STRING" id="378806.STAUR_4820"/>
<dbReference type="InterPro" id="IPR011006">
    <property type="entry name" value="CheY-like_superfamily"/>
</dbReference>
<dbReference type="PROSITE" id="PS50110">
    <property type="entry name" value="RESPONSE_REGULATORY"/>
    <property type="match status" value="1"/>
</dbReference>
<dbReference type="CDD" id="cd17536">
    <property type="entry name" value="REC_YesN-like"/>
    <property type="match status" value="1"/>
</dbReference>
<evidence type="ECO:0000313" key="7">
    <source>
        <dbReference type="EMBL" id="ADO72598.1"/>
    </source>
</evidence>
<dbReference type="Gene3D" id="1.10.287.130">
    <property type="match status" value="1"/>
</dbReference>
<evidence type="ECO:0000256" key="3">
    <source>
        <dbReference type="ARBA" id="ARBA00022553"/>
    </source>
</evidence>
<dbReference type="CDD" id="cd00075">
    <property type="entry name" value="HATPase"/>
    <property type="match status" value="1"/>
</dbReference>
<dbReference type="PROSITE" id="PS50109">
    <property type="entry name" value="HIS_KIN"/>
    <property type="match status" value="1"/>
</dbReference>
<dbReference type="SMART" id="SM00387">
    <property type="entry name" value="HATPase_c"/>
    <property type="match status" value="1"/>
</dbReference>
<feature type="domain" description="Histidine kinase" evidence="5">
    <location>
        <begin position="56"/>
        <end position="264"/>
    </location>
</feature>
<dbReference type="InterPro" id="IPR003661">
    <property type="entry name" value="HisK_dim/P_dom"/>
</dbReference>
<keyword evidence="3 4" id="KW-0597">Phosphoprotein</keyword>
<evidence type="ECO:0000256" key="4">
    <source>
        <dbReference type="PROSITE-ProRule" id="PRU00169"/>
    </source>
</evidence>
<evidence type="ECO:0000256" key="2">
    <source>
        <dbReference type="ARBA" id="ARBA00012438"/>
    </source>
</evidence>
<dbReference type="Pfam" id="PF02518">
    <property type="entry name" value="HATPase_c"/>
    <property type="match status" value="1"/>
</dbReference>
<dbReference type="SUPFAM" id="SSF52172">
    <property type="entry name" value="CheY-like"/>
    <property type="match status" value="2"/>
</dbReference>
<dbReference type="GO" id="GO:0000155">
    <property type="term" value="F:phosphorelay sensor kinase activity"/>
    <property type="evidence" value="ECO:0007669"/>
    <property type="project" value="InterPro"/>
</dbReference>
<evidence type="ECO:0000259" key="6">
    <source>
        <dbReference type="PROSITE" id="PS50110"/>
    </source>
</evidence>
<protein>
    <recommendedName>
        <fullName evidence="2">histidine kinase</fullName>
        <ecNumber evidence="2">2.7.13.3</ecNumber>
    </recommendedName>
</protein>
<dbReference type="Proteomes" id="UP000001351">
    <property type="component" value="Chromosome"/>
</dbReference>
<comment type="catalytic activity">
    <reaction evidence="1">
        <text>ATP + protein L-histidine = ADP + protein N-phospho-L-histidine.</text>
        <dbReference type="EC" id="2.7.13.3"/>
    </reaction>
</comment>
<dbReference type="EMBL" id="CP002271">
    <property type="protein sequence ID" value="ADO72598.1"/>
    <property type="molecule type" value="Genomic_DNA"/>
</dbReference>
<sequence length="517" mass="55630">MRCTQTQGPPCSGGMETPAPLVHLLQALEVGDLSAARAAAAALQRSDPGTSQLAAEVFHELRQPLLGVKAYAQLLAEENGPMGPLKLLLAQVERMEQIISDFVRLSSDRPAPQQRLVLASAIWAAAKLFTLNPDSARISLEVDAPENIAVQGNARLLEQLTLNLLNNARDAMSGRGRVKVLVTQEGPVTVMYVADWGPGIPADMRERIFEPYVSNSKRGTGLGLAVCKRIAQEHRATIDLAQPNVLPDQPPPATVFRVAFPATAETTSGTRKRLLIVDDETIIRMVFRDLMGKECEVLEASTAEEGLSILKQGPVDLIVTDKNLPGISGLALAQQARTLSPGARIILMTGYPSLGTTQEALELGVMDYLLKPFDDIRQVRALLRSALSAAPMPPRSVSARRVDVIDDNPTSTRTIIEALARMGLEARVIQTPEVVALDAPLAVVVSWDFTPASGRKALELGKALAQGAPFVVMVEHLTMETTLDSLRAGAVGCLPRLLFDPPALSRELSRALKMVTT</sequence>
<proteinExistence type="predicted"/>
<dbReference type="Pfam" id="PF00512">
    <property type="entry name" value="HisKA"/>
    <property type="match status" value="1"/>
</dbReference>
<name>E3FCV0_STIAD</name>
<dbReference type="InterPro" id="IPR005467">
    <property type="entry name" value="His_kinase_dom"/>
</dbReference>
<reference evidence="7 8" key="1">
    <citation type="journal article" date="2011" name="Mol. Biol. Evol.">
        <title>Comparative genomic analysis of fruiting body formation in Myxococcales.</title>
        <authorList>
            <person name="Huntley S."/>
            <person name="Hamann N."/>
            <person name="Wegener-Feldbrugge S."/>
            <person name="Treuner-Lange A."/>
            <person name="Kube M."/>
            <person name="Reinhardt R."/>
            <person name="Klages S."/>
            <person name="Muller R."/>
            <person name="Ronning C.M."/>
            <person name="Nierman W.C."/>
            <person name="Sogaard-Andersen L."/>
        </authorList>
    </citation>
    <scope>NUCLEOTIDE SEQUENCE [LARGE SCALE GENOMIC DNA]</scope>
    <source>
        <strain evidence="7 8">DW4/3-1</strain>
    </source>
</reference>
<dbReference type="eggNOG" id="COG4191">
    <property type="taxonomic scope" value="Bacteria"/>
</dbReference>
<dbReference type="InterPro" id="IPR036097">
    <property type="entry name" value="HisK_dim/P_sf"/>
</dbReference>
<dbReference type="eggNOG" id="COG2204">
    <property type="taxonomic scope" value="Bacteria"/>
</dbReference>
<evidence type="ECO:0000313" key="8">
    <source>
        <dbReference type="Proteomes" id="UP000001351"/>
    </source>
</evidence>
<dbReference type="EC" id="2.7.13.3" evidence="2"/>
<dbReference type="Gene3D" id="3.30.565.10">
    <property type="entry name" value="Histidine kinase-like ATPase, C-terminal domain"/>
    <property type="match status" value="1"/>
</dbReference>
<gene>
    <name evidence="7" type="ordered locus">STAUR_4820</name>
</gene>
<dbReference type="SUPFAM" id="SSF47384">
    <property type="entry name" value="Homodimeric domain of signal transducing histidine kinase"/>
    <property type="match status" value="1"/>
</dbReference>
<keyword evidence="8" id="KW-1185">Reference proteome</keyword>
<dbReference type="KEGG" id="sur:STAUR_4820"/>
<dbReference type="Gene3D" id="3.40.50.2300">
    <property type="match status" value="1"/>
</dbReference>
<organism evidence="7 8">
    <name type="scientific">Stigmatella aurantiaca (strain DW4/3-1)</name>
    <dbReference type="NCBI Taxonomy" id="378806"/>
    <lineage>
        <taxon>Bacteria</taxon>
        <taxon>Pseudomonadati</taxon>
        <taxon>Myxococcota</taxon>
        <taxon>Myxococcia</taxon>
        <taxon>Myxococcales</taxon>
        <taxon>Cystobacterineae</taxon>
        <taxon>Archangiaceae</taxon>
        <taxon>Stigmatella</taxon>
    </lineage>
</organism>
<dbReference type="InterPro" id="IPR004358">
    <property type="entry name" value="Sig_transdc_His_kin-like_C"/>
</dbReference>
<dbReference type="SMART" id="SM00388">
    <property type="entry name" value="HisKA"/>
    <property type="match status" value="1"/>
</dbReference>
<dbReference type="Pfam" id="PF00072">
    <property type="entry name" value="Response_reg"/>
    <property type="match status" value="1"/>
</dbReference>
<dbReference type="PANTHER" id="PTHR43547">
    <property type="entry name" value="TWO-COMPONENT HISTIDINE KINASE"/>
    <property type="match status" value="1"/>
</dbReference>
<dbReference type="SMART" id="SM00448">
    <property type="entry name" value="REC"/>
    <property type="match status" value="1"/>
</dbReference>
<dbReference type="PANTHER" id="PTHR43547:SF2">
    <property type="entry name" value="HYBRID SIGNAL TRANSDUCTION HISTIDINE KINASE C"/>
    <property type="match status" value="1"/>
</dbReference>
<dbReference type="InterPro" id="IPR003594">
    <property type="entry name" value="HATPase_dom"/>
</dbReference>
<dbReference type="PRINTS" id="PR00344">
    <property type="entry name" value="BCTRLSENSOR"/>
</dbReference>